<organism evidence="1 2">
    <name type="scientific">Candidatus Viridilinea halotolerans</name>
    <dbReference type="NCBI Taxonomy" id="2491704"/>
    <lineage>
        <taxon>Bacteria</taxon>
        <taxon>Bacillati</taxon>
        <taxon>Chloroflexota</taxon>
        <taxon>Chloroflexia</taxon>
        <taxon>Chloroflexales</taxon>
        <taxon>Chloroflexineae</taxon>
        <taxon>Oscillochloridaceae</taxon>
        <taxon>Candidatus Viridilinea</taxon>
    </lineage>
</organism>
<proteinExistence type="predicted"/>
<accession>A0A426U123</accession>
<dbReference type="GO" id="GO:0016740">
    <property type="term" value="F:transferase activity"/>
    <property type="evidence" value="ECO:0007669"/>
    <property type="project" value="UniProtKB-KW"/>
</dbReference>
<protein>
    <submittedName>
        <fullName evidence="1">N-acetyltransferase</fullName>
    </submittedName>
</protein>
<dbReference type="EMBL" id="RSAS01000371">
    <property type="protein sequence ID" value="RRR72887.1"/>
    <property type="molecule type" value="Genomic_DNA"/>
</dbReference>
<sequence length="29" mass="3218">SRFPLPASRFPLPASRFPLPCPCSLPPEH</sequence>
<name>A0A426U123_9CHLR</name>
<keyword evidence="1" id="KW-0808">Transferase</keyword>
<dbReference type="AlphaFoldDB" id="A0A426U123"/>
<reference evidence="1 2" key="1">
    <citation type="submission" date="2018-12" db="EMBL/GenBank/DDBJ databases">
        <title>Genome Sequence of Candidatus Viridilinea halotolerans isolated from saline sulfide-rich spring.</title>
        <authorList>
            <person name="Grouzdev D.S."/>
            <person name="Burganskaya E.I."/>
            <person name="Krutkina M.S."/>
            <person name="Sukhacheva M.V."/>
            <person name="Gorlenko V.M."/>
        </authorList>
    </citation>
    <scope>NUCLEOTIDE SEQUENCE [LARGE SCALE GENOMIC DNA]</scope>
    <source>
        <strain evidence="1">Chok-6</strain>
    </source>
</reference>
<gene>
    <name evidence="1" type="ORF">EI684_09590</name>
</gene>
<evidence type="ECO:0000313" key="2">
    <source>
        <dbReference type="Proteomes" id="UP000280307"/>
    </source>
</evidence>
<comment type="caution">
    <text evidence="1">The sequence shown here is derived from an EMBL/GenBank/DDBJ whole genome shotgun (WGS) entry which is preliminary data.</text>
</comment>
<evidence type="ECO:0000313" key="1">
    <source>
        <dbReference type="EMBL" id="RRR72887.1"/>
    </source>
</evidence>
<feature type="non-terminal residue" evidence="1">
    <location>
        <position position="1"/>
    </location>
</feature>
<dbReference type="Proteomes" id="UP000280307">
    <property type="component" value="Unassembled WGS sequence"/>
</dbReference>